<evidence type="ECO:0000256" key="1">
    <source>
        <dbReference type="ARBA" id="ARBA00023125"/>
    </source>
</evidence>
<dbReference type="InterPro" id="IPR001647">
    <property type="entry name" value="HTH_TetR"/>
</dbReference>
<evidence type="ECO:0000259" key="3">
    <source>
        <dbReference type="PROSITE" id="PS50977"/>
    </source>
</evidence>
<dbReference type="KEGG" id="dwd:DSCW_04720"/>
<feature type="DNA-binding region" description="H-T-H motif" evidence="2">
    <location>
        <begin position="31"/>
        <end position="50"/>
    </location>
</feature>
<dbReference type="InterPro" id="IPR036271">
    <property type="entry name" value="Tet_transcr_reg_TetR-rel_C_sf"/>
</dbReference>
<protein>
    <submittedName>
        <fullName evidence="4">TetR family transcriptional regulator</fullName>
    </submittedName>
</protein>
<proteinExistence type="predicted"/>
<keyword evidence="1 2" id="KW-0238">DNA-binding</keyword>
<dbReference type="PANTHER" id="PTHR30055:SF196">
    <property type="entry name" value="HTH-TYPE TRANSCRIPTIONAL REGULATOR RUTR"/>
    <property type="match status" value="1"/>
</dbReference>
<dbReference type="AlphaFoldDB" id="A0A5K7YXD1"/>
<dbReference type="OrthoDB" id="9790413at2"/>
<evidence type="ECO:0000256" key="2">
    <source>
        <dbReference type="PROSITE-ProRule" id="PRU00335"/>
    </source>
</evidence>
<keyword evidence="5" id="KW-1185">Reference proteome</keyword>
<dbReference type="PRINTS" id="PR00455">
    <property type="entry name" value="HTHTETR"/>
</dbReference>
<dbReference type="Gene3D" id="1.10.10.60">
    <property type="entry name" value="Homeodomain-like"/>
    <property type="match status" value="1"/>
</dbReference>
<feature type="domain" description="HTH tetR-type" evidence="3">
    <location>
        <begin position="8"/>
        <end position="68"/>
    </location>
</feature>
<dbReference type="InterPro" id="IPR009057">
    <property type="entry name" value="Homeodomain-like_sf"/>
</dbReference>
<dbReference type="InterPro" id="IPR050109">
    <property type="entry name" value="HTH-type_TetR-like_transc_reg"/>
</dbReference>
<reference evidence="4 5" key="1">
    <citation type="submission" date="2019-11" db="EMBL/GenBank/DDBJ databases">
        <title>Comparative genomics of hydrocarbon-degrading Desulfosarcina strains.</title>
        <authorList>
            <person name="Watanabe M."/>
            <person name="Kojima H."/>
            <person name="Fukui M."/>
        </authorList>
    </citation>
    <scope>NUCLEOTIDE SEQUENCE [LARGE SCALE GENOMIC DNA]</scope>
    <source>
        <strain evidence="4 5">PP31</strain>
    </source>
</reference>
<dbReference type="RefSeq" id="WP_155302198.1">
    <property type="nucleotide sequence ID" value="NZ_AP021875.1"/>
</dbReference>
<dbReference type="PANTHER" id="PTHR30055">
    <property type="entry name" value="HTH-TYPE TRANSCRIPTIONAL REGULATOR RUTR"/>
    <property type="match status" value="1"/>
</dbReference>
<dbReference type="SUPFAM" id="SSF48498">
    <property type="entry name" value="Tetracyclin repressor-like, C-terminal domain"/>
    <property type="match status" value="1"/>
</dbReference>
<dbReference type="GO" id="GO:0000976">
    <property type="term" value="F:transcription cis-regulatory region binding"/>
    <property type="evidence" value="ECO:0007669"/>
    <property type="project" value="TreeGrafter"/>
</dbReference>
<dbReference type="EMBL" id="AP021875">
    <property type="protein sequence ID" value="BBO73055.1"/>
    <property type="molecule type" value="Genomic_DNA"/>
</dbReference>
<accession>A0A5K7YXD1</accession>
<dbReference type="InterPro" id="IPR015292">
    <property type="entry name" value="Tscrpt_reg_YbiH_C"/>
</dbReference>
<dbReference type="GO" id="GO:0003700">
    <property type="term" value="F:DNA-binding transcription factor activity"/>
    <property type="evidence" value="ECO:0007669"/>
    <property type="project" value="TreeGrafter"/>
</dbReference>
<dbReference type="Pfam" id="PF00440">
    <property type="entry name" value="TetR_N"/>
    <property type="match status" value="1"/>
</dbReference>
<evidence type="ECO:0000313" key="5">
    <source>
        <dbReference type="Proteomes" id="UP000427769"/>
    </source>
</evidence>
<dbReference type="SUPFAM" id="SSF46689">
    <property type="entry name" value="Homeodomain-like"/>
    <property type="match status" value="1"/>
</dbReference>
<dbReference type="PROSITE" id="PS50977">
    <property type="entry name" value="HTH_TETR_2"/>
    <property type="match status" value="1"/>
</dbReference>
<sequence length="210" mass="24175">MTKRKDGKKTRLNLLNTACEVFAQKGYRDAKVSEICKRAGVNLASINYYFGDKKHLYCEAWQHASEKMEEQDFSDSATASALDRLRLYIQTLIKNFSVEEGAALFNRLYLMELVNPTGLIQDAWHEMIEPRRQKLHDIIREILGPAVEDLDIRFCEMSIVNQCRIFVTIKRSDLEYLLGRPLSPELIRRLSKHIADFSLAGIKAVGNYES</sequence>
<organism evidence="4 5">
    <name type="scientific">Desulfosarcina widdelii</name>
    <dbReference type="NCBI Taxonomy" id="947919"/>
    <lineage>
        <taxon>Bacteria</taxon>
        <taxon>Pseudomonadati</taxon>
        <taxon>Thermodesulfobacteriota</taxon>
        <taxon>Desulfobacteria</taxon>
        <taxon>Desulfobacterales</taxon>
        <taxon>Desulfosarcinaceae</taxon>
        <taxon>Desulfosarcina</taxon>
    </lineage>
</organism>
<name>A0A5K7YXD1_9BACT</name>
<gene>
    <name evidence="4" type="ORF">DSCW_04720</name>
</gene>
<dbReference type="Proteomes" id="UP000427769">
    <property type="component" value="Chromosome"/>
</dbReference>
<dbReference type="Pfam" id="PF09209">
    <property type="entry name" value="CecR_C"/>
    <property type="match status" value="1"/>
</dbReference>
<dbReference type="Gene3D" id="1.10.357.10">
    <property type="entry name" value="Tetracycline Repressor, domain 2"/>
    <property type="match status" value="1"/>
</dbReference>
<evidence type="ECO:0000313" key="4">
    <source>
        <dbReference type="EMBL" id="BBO73055.1"/>
    </source>
</evidence>